<reference evidence="4" key="1">
    <citation type="submission" date="2023-01" db="EMBL/GenBank/DDBJ databases">
        <title>Human gut microbiome strain richness.</title>
        <authorList>
            <person name="Chen-Liaw A."/>
        </authorList>
    </citation>
    <scope>NUCLEOTIDE SEQUENCE</scope>
    <source>
        <strain evidence="4">2225st1_A6_2225SCRN_200828</strain>
    </source>
</reference>
<dbReference type="InterPro" id="IPR050680">
    <property type="entry name" value="YpeA/RimI_acetyltransf"/>
</dbReference>
<accession>A0AAW6CAP7</accession>
<dbReference type="Proteomes" id="UP001211006">
    <property type="component" value="Unassembled WGS sequence"/>
</dbReference>
<organism evidence="4 5">
    <name type="scientific">Flavonifractor plautii</name>
    <name type="common">Fusobacterium plautii</name>
    <dbReference type="NCBI Taxonomy" id="292800"/>
    <lineage>
        <taxon>Bacteria</taxon>
        <taxon>Bacillati</taxon>
        <taxon>Bacillota</taxon>
        <taxon>Clostridia</taxon>
        <taxon>Eubacteriales</taxon>
        <taxon>Oscillospiraceae</taxon>
        <taxon>Flavonifractor</taxon>
    </lineage>
</organism>
<dbReference type="InterPro" id="IPR000182">
    <property type="entry name" value="GNAT_dom"/>
</dbReference>
<name>A0AAW6CAP7_FLAPL</name>
<dbReference type="EMBL" id="JAQLWO010000048">
    <property type="protein sequence ID" value="MDB7908865.1"/>
    <property type="molecule type" value="Genomic_DNA"/>
</dbReference>
<proteinExistence type="predicted"/>
<keyword evidence="1" id="KW-0808">Transferase</keyword>
<protein>
    <submittedName>
        <fullName evidence="4">GNAT family N-acetyltransferase</fullName>
    </submittedName>
</protein>
<dbReference type="Pfam" id="PF00583">
    <property type="entry name" value="Acetyltransf_1"/>
    <property type="match status" value="1"/>
</dbReference>
<evidence type="ECO:0000313" key="4">
    <source>
        <dbReference type="EMBL" id="MDB7908865.1"/>
    </source>
</evidence>
<dbReference type="CDD" id="cd04301">
    <property type="entry name" value="NAT_SF"/>
    <property type="match status" value="1"/>
</dbReference>
<evidence type="ECO:0000256" key="2">
    <source>
        <dbReference type="ARBA" id="ARBA00023315"/>
    </source>
</evidence>
<dbReference type="AlphaFoldDB" id="A0AAW6CAP7"/>
<dbReference type="GO" id="GO:0016747">
    <property type="term" value="F:acyltransferase activity, transferring groups other than amino-acyl groups"/>
    <property type="evidence" value="ECO:0007669"/>
    <property type="project" value="InterPro"/>
</dbReference>
<evidence type="ECO:0000259" key="3">
    <source>
        <dbReference type="PROSITE" id="PS51186"/>
    </source>
</evidence>
<feature type="domain" description="N-acetyltransferase" evidence="3">
    <location>
        <begin position="1"/>
        <end position="174"/>
    </location>
</feature>
<evidence type="ECO:0000313" key="5">
    <source>
        <dbReference type="Proteomes" id="UP001211006"/>
    </source>
</evidence>
<sequence>MGFRQAIVADLDVIERGYIEHFAHEKKYGAYTVFREGIYPTRKVAETALQNNALYVYEENGIVLGSVILDGQQPEEYRKIEWPSNAPDEKVTVIHLLMVRPSAAGKGIGSLIVNDAMELAKQQACVAVRLDTGEQNVPAASLYKKLGFHLVSTSQMKVGGMISHNRHLFFEKMV</sequence>
<dbReference type="PROSITE" id="PS51186">
    <property type="entry name" value="GNAT"/>
    <property type="match status" value="1"/>
</dbReference>
<dbReference type="Gene3D" id="3.40.630.30">
    <property type="match status" value="1"/>
</dbReference>
<dbReference type="PANTHER" id="PTHR43420">
    <property type="entry name" value="ACETYLTRANSFERASE"/>
    <property type="match status" value="1"/>
</dbReference>
<evidence type="ECO:0000256" key="1">
    <source>
        <dbReference type="ARBA" id="ARBA00022679"/>
    </source>
</evidence>
<dbReference type="PANTHER" id="PTHR43420:SF51">
    <property type="entry name" value="PEPTIDYL-LYSINE N-ACETYLTRANSFERASE YIAC"/>
    <property type="match status" value="1"/>
</dbReference>
<comment type="caution">
    <text evidence="4">The sequence shown here is derived from an EMBL/GenBank/DDBJ whole genome shotgun (WGS) entry which is preliminary data.</text>
</comment>
<dbReference type="InterPro" id="IPR016181">
    <property type="entry name" value="Acyl_CoA_acyltransferase"/>
</dbReference>
<dbReference type="RefSeq" id="WP_271909001.1">
    <property type="nucleotide sequence ID" value="NZ_JAQLWN010000028.1"/>
</dbReference>
<gene>
    <name evidence="4" type="ORF">PND83_23045</name>
</gene>
<keyword evidence="2" id="KW-0012">Acyltransferase</keyword>
<dbReference type="SUPFAM" id="SSF55729">
    <property type="entry name" value="Acyl-CoA N-acyltransferases (Nat)"/>
    <property type="match status" value="1"/>
</dbReference>